<dbReference type="Gene3D" id="3.30.200.20">
    <property type="entry name" value="Phosphorylase Kinase, domain 1"/>
    <property type="match status" value="1"/>
</dbReference>
<dbReference type="GO" id="GO:0016477">
    <property type="term" value="P:cell migration"/>
    <property type="evidence" value="ECO:0007669"/>
    <property type="project" value="TreeGrafter"/>
</dbReference>
<dbReference type="InterPro" id="IPR036860">
    <property type="entry name" value="SH2_dom_sf"/>
</dbReference>
<dbReference type="AlphaFoldDB" id="A0A3P7MME0"/>
<evidence type="ECO:0000256" key="4">
    <source>
        <dbReference type="ARBA" id="ARBA00022741"/>
    </source>
</evidence>
<proteinExistence type="predicted"/>
<dbReference type="InterPro" id="IPR051184">
    <property type="entry name" value="Tyrosine-phos_adapter"/>
</dbReference>
<organism evidence="11 12">
    <name type="scientific">Onchocerca ochengi</name>
    <name type="common">Filarial nematode worm</name>
    <dbReference type="NCBI Taxonomy" id="42157"/>
    <lineage>
        <taxon>Eukaryota</taxon>
        <taxon>Metazoa</taxon>
        <taxon>Ecdysozoa</taxon>
        <taxon>Nematoda</taxon>
        <taxon>Chromadorea</taxon>
        <taxon>Rhabditida</taxon>
        <taxon>Spirurina</taxon>
        <taxon>Spiruromorpha</taxon>
        <taxon>Filarioidea</taxon>
        <taxon>Onchocercidae</taxon>
        <taxon>Onchocerca</taxon>
    </lineage>
</organism>
<dbReference type="SUPFAM" id="SSF55550">
    <property type="entry name" value="SH2 domain"/>
    <property type="match status" value="1"/>
</dbReference>
<evidence type="ECO:0000313" key="11">
    <source>
        <dbReference type="EMBL" id="VDN00469.1"/>
    </source>
</evidence>
<evidence type="ECO:0000313" key="12">
    <source>
        <dbReference type="Proteomes" id="UP000271087"/>
    </source>
</evidence>
<gene>
    <name evidence="11" type="ORF">NOO_LOCUS13036</name>
</gene>
<dbReference type="GO" id="GO:0007167">
    <property type="term" value="P:enzyme-linked receptor protein signaling pathway"/>
    <property type="evidence" value="ECO:0007669"/>
    <property type="project" value="TreeGrafter"/>
</dbReference>
<dbReference type="EMBL" id="UYRW01013132">
    <property type="protein sequence ID" value="VDN00469.1"/>
    <property type="molecule type" value="Genomic_DNA"/>
</dbReference>
<feature type="non-terminal residue" evidence="11">
    <location>
        <position position="130"/>
    </location>
</feature>
<dbReference type="PROSITE" id="PS50001">
    <property type="entry name" value="SH2"/>
    <property type="match status" value="1"/>
</dbReference>
<dbReference type="Proteomes" id="UP000271087">
    <property type="component" value="Unassembled WGS sequence"/>
</dbReference>
<dbReference type="Pfam" id="PF00017">
    <property type="entry name" value="SH2"/>
    <property type="match status" value="1"/>
</dbReference>
<reference evidence="11 12" key="1">
    <citation type="submission" date="2018-08" db="EMBL/GenBank/DDBJ databases">
        <authorList>
            <person name="Laetsch R D."/>
            <person name="Stevens L."/>
            <person name="Kumar S."/>
            <person name="Blaxter L. M."/>
        </authorList>
    </citation>
    <scope>NUCLEOTIDE SEQUENCE [LARGE SCALE GENOMIC DNA]</scope>
</reference>
<feature type="domain" description="SH2" evidence="10">
    <location>
        <begin position="1"/>
        <end position="93"/>
    </location>
</feature>
<dbReference type="OrthoDB" id="28230at2759"/>
<keyword evidence="4" id="KW-0547">Nucleotide-binding</keyword>
<sequence>WYFGSIRRIDAEKFLLLNSNEHGSFLVRDSESRQNDFSLSVRDGDVVKHYRIRQLDQGGFYIARKRSFGTLVELITHYQRDQDGLCVLLGQPCKRIDVPQTCTFTYDDQWEIDRRSIRLVRQIGAGQFGE</sequence>
<keyword evidence="12" id="KW-1185">Reference proteome</keyword>
<dbReference type="GO" id="GO:0035591">
    <property type="term" value="F:signaling adaptor activity"/>
    <property type="evidence" value="ECO:0007669"/>
    <property type="project" value="TreeGrafter"/>
</dbReference>
<dbReference type="PRINTS" id="PR00401">
    <property type="entry name" value="SH2DOMAIN"/>
</dbReference>
<keyword evidence="8" id="KW-0829">Tyrosine-protein kinase</keyword>
<dbReference type="GO" id="GO:0005737">
    <property type="term" value="C:cytoplasm"/>
    <property type="evidence" value="ECO:0007669"/>
    <property type="project" value="TreeGrafter"/>
</dbReference>
<keyword evidence="7 9" id="KW-0727">SH2 domain</keyword>
<dbReference type="EC" id="2.7.10.2" evidence="1"/>
<dbReference type="Gene3D" id="3.30.505.10">
    <property type="entry name" value="SH2 domain"/>
    <property type="match status" value="1"/>
</dbReference>
<evidence type="ECO:0000256" key="2">
    <source>
        <dbReference type="ARBA" id="ARBA00022443"/>
    </source>
</evidence>
<evidence type="ECO:0000256" key="1">
    <source>
        <dbReference type="ARBA" id="ARBA00011903"/>
    </source>
</evidence>
<evidence type="ECO:0000256" key="3">
    <source>
        <dbReference type="ARBA" id="ARBA00022679"/>
    </source>
</evidence>
<dbReference type="PANTHER" id="PTHR19969:SF15">
    <property type="entry name" value="SRC-LIKE-ADAPTER 2 ISOFORM X1"/>
    <property type="match status" value="1"/>
</dbReference>
<keyword evidence="6" id="KW-0067">ATP-binding</keyword>
<protein>
    <recommendedName>
        <fullName evidence="1">non-specific protein-tyrosine kinase</fullName>
        <ecNumber evidence="1">2.7.10.2</ecNumber>
    </recommendedName>
</protein>
<accession>A0A3P7MME0</accession>
<evidence type="ECO:0000256" key="8">
    <source>
        <dbReference type="ARBA" id="ARBA00023137"/>
    </source>
</evidence>
<dbReference type="PANTHER" id="PTHR19969">
    <property type="entry name" value="SH2-SH3 ADAPTOR PROTEIN-RELATED"/>
    <property type="match status" value="1"/>
</dbReference>
<evidence type="ECO:0000256" key="7">
    <source>
        <dbReference type="ARBA" id="ARBA00022999"/>
    </source>
</evidence>
<keyword evidence="5" id="KW-0418">Kinase</keyword>
<name>A0A3P7MME0_ONCOC</name>
<dbReference type="InterPro" id="IPR000980">
    <property type="entry name" value="SH2"/>
</dbReference>
<feature type="non-terminal residue" evidence="11">
    <location>
        <position position="1"/>
    </location>
</feature>
<dbReference type="GO" id="GO:0004715">
    <property type="term" value="F:non-membrane spanning protein tyrosine kinase activity"/>
    <property type="evidence" value="ECO:0007669"/>
    <property type="project" value="UniProtKB-EC"/>
</dbReference>
<evidence type="ECO:0000256" key="5">
    <source>
        <dbReference type="ARBA" id="ARBA00022777"/>
    </source>
</evidence>
<evidence type="ECO:0000256" key="9">
    <source>
        <dbReference type="PROSITE-ProRule" id="PRU00191"/>
    </source>
</evidence>
<dbReference type="FunFam" id="3.30.505.10:FF:000044">
    <property type="entry name" value="Tyrosine-protein kinase"/>
    <property type="match status" value="1"/>
</dbReference>
<keyword evidence="3" id="KW-0808">Transferase</keyword>
<keyword evidence="2" id="KW-0728">SH3 domain</keyword>
<evidence type="ECO:0000256" key="6">
    <source>
        <dbReference type="ARBA" id="ARBA00022840"/>
    </source>
</evidence>
<evidence type="ECO:0000259" key="10">
    <source>
        <dbReference type="PROSITE" id="PS50001"/>
    </source>
</evidence>
<dbReference type="SMART" id="SM00252">
    <property type="entry name" value="SH2"/>
    <property type="match status" value="1"/>
</dbReference>
<dbReference type="GO" id="GO:0030971">
    <property type="term" value="F:receptor tyrosine kinase binding"/>
    <property type="evidence" value="ECO:0007669"/>
    <property type="project" value="TreeGrafter"/>
</dbReference>
<dbReference type="GO" id="GO:0005524">
    <property type="term" value="F:ATP binding"/>
    <property type="evidence" value="ECO:0007669"/>
    <property type="project" value="UniProtKB-KW"/>
</dbReference>